<dbReference type="PANTHER" id="PTHR22930">
    <property type="match status" value="1"/>
</dbReference>
<name>A0A8S3QJ66_MYTED</name>
<dbReference type="PANTHER" id="PTHR22930:SF85">
    <property type="entry name" value="GH03217P-RELATED"/>
    <property type="match status" value="1"/>
</dbReference>
<gene>
    <name evidence="9" type="ORF">MEDL_10503</name>
</gene>
<dbReference type="InterPro" id="IPR045249">
    <property type="entry name" value="HARBI1-like"/>
</dbReference>
<evidence type="ECO:0000256" key="3">
    <source>
        <dbReference type="ARBA" id="ARBA00006958"/>
    </source>
</evidence>
<dbReference type="OrthoDB" id="10065726at2759"/>
<comment type="cofactor">
    <cofactor evidence="1">
        <name>a divalent metal cation</name>
        <dbReference type="ChEBI" id="CHEBI:60240"/>
    </cofactor>
</comment>
<dbReference type="Proteomes" id="UP000683360">
    <property type="component" value="Unassembled WGS sequence"/>
</dbReference>
<comment type="similarity">
    <text evidence="3">Belongs to the HARBI1 family.</text>
</comment>
<keyword evidence="7" id="KW-0539">Nucleus</keyword>
<dbReference type="GO" id="GO:0004518">
    <property type="term" value="F:nuclease activity"/>
    <property type="evidence" value="ECO:0007669"/>
    <property type="project" value="UniProtKB-KW"/>
</dbReference>
<protein>
    <recommendedName>
        <fullName evidence="8">DDE Tnp4 domain-containing protein</fullName>
    </recommendedName>
</protein>
<keyword evidence="4" id="KW-0540">Nuclease</keyword>
<feature type="domain" description="DDE Tnp4" evidence="8">
    <location>
        <begin position="173"/>
        <end position="326"/>
    </location>
</feature>
<proteinExistence type="inferred from homology"/>
<organism evidence="9 10">
    <name type="scientific">Mytilus edulis</name>
    <name type="common">Blue mussel</name>
    <dbReference type="NCBI Taxonomy" id="6550"/>
    <lineage>
        <taxon>Eukaryota</taxon>
        <taxon>Metazoa</taxon>
        <taxon>Spiralia</taxon>
        <taxon>Lophotrochozoa</taxon>
        <taxon>Mollusca</taxon>
        <taxon>Bivalvia</taxon>
        <taxon>Autobranchia</taxon>
        <taxon>Pteriomorphia</taxon>
        <taxon>Mytilida</taxon>
        <taxon>Mytiloidea</taxon>
        <taxon>Mytilidae</taxon>
        <taxon>Mytilinae</taxon>
        <taxon>Mytilus</taxon>
    </lineage>
</organism>
<dbReference type="EMBL" id="CAJPWZ010000523">
    <property type="protein sequence ID" value="CAG2195592.1"/>
    <property type="molecule type" value="Genomic_DNA"/>
</dbReference>
<keyword evidence="5" id="KW-0479">Metal-binding</keyword>
<keyword evidence="6" id="KW-0378">Hydrolase</keyword>
<comment type="caution">
    <text evidence="9">The sequence shown here is derived from an EMBL/GenBank/DDBJ whole genome shotgun (WGS) entry which is preliminary data.</text>
</comment>
<evidence type="ECO:0000256" key="7">
    <source>
        <dbReference type="ARBA" id="ARBA00023242"/>
    </source>
</evidence>
<evidence type="ECO:0000313" key="9">
    <source>
        <dbReference type="EMBL" id="CAG2195592.1"/>
    </source>
</evidence>
<evidence type="ECO:0000256" key="2">
    <source>
        <dbReference type="ARBA" id="ARBA00004123"/>
    </source>
</evidence>
<evidence type="ECO:0000256" key="1">
    <source>
        <dbReference type="ARBA" id="ARBA00001968"/>
    </source>
</evidence>
<dbReference type="Pfam" id="PF04297">
    <property type="entry name" value="UPF0122"/>
    <property type="match status" value="1"/>
</dbReference>
<dbReference type="AlphaFoldDB" id="A0A8S3QJ66"/>
<reference evidence="9" key="1">
    <citation type="submission" date="2021-03" db="EMBL/GenBank/DDBJ databases">
        <authorList>
            <person name="Bekaert M."/>
        </authorList>
    </citation>
    <scope>NUCLEOTIDE SEQUENCE</scope>
</reference>
<evidence type="ECO:0000256" key="5">
    <source>
        <dbReference type="ARBA" id="ARBA00022723"/>
    </source>
</evidence>
<dbReference type="SUPFAM" id="SSF88659">
    <property type="entry name" value="Sigma3 and sigma4 domains of RNA polymerase sigma factors"/>
    <property type="match status" value="1"/>
</dbReference>
<dbReference type="GO" id="GO:0016787">
    <property type="term" value="F:hydrolase activity"/>
    <property type="evidence" value="ECO:0007669"/>
    <property type="project" value="UniProtKB-KW"/>
</dbReference>
<evidence type="ECO:0000256" key="4">
    <source>
        <dbReference type="ARBA" id="ARBA00022722"/>
    </source>
</evidence>
<dbReference type="GO" id="GO:0046872">
    <property type="term" value="F:metal ion binding"/>
    <property type="evidence" value="ECO:0007669"/>
    <property type="project" value="UniProtKB-KW"/>
</dbReference>
<evidence type="ECO:0000259" key="8">
    <source>
        <dbReference type="Pfam" id="PF13359"/>
    </source>
</evidence>
<accession>A0A8S3QJ66</accession>
<keyword evidence="10" id="KW-1185">Reference proteome</keyword>
<dbReference type="InterPro" id="IPR027806">
    <property type="entry name" value="HARBI1_dom"/>
</dbReference>
<dbReference type="GO" id="GO:0005634">
    <property type="term" value="C:nucleus"/>
    <property type="evidence" value="ECO:0007669"/>
    <property type="project" value="UniProtKB-SubCell"/>
</dbReference>
<sequence>MCILEMFDDEDEDIHRLLAKRSINTLSVINMTTRRSFMPKVTDYMAVVGQMAVPQHIDDFKMHYRISRDVFHIILESVQDLLIRGGRGPHDTVTPEKQLLVCVSYLATNQSMRETAHFFNLSKSTVHQIIKEVCNILVNLRDRIIRWPSPRQQTEIATEVEAVCSLPGVTGFIDGTHIRLSAAIGGERDYYNRKGYPSIQLQAVVDNNMKIINAYTGWPGCVHDARVLRNSSVYIKAEAGELFSQNYHIFGDNAYPLRNWLVTPFKNFGNLTRQQIKFNKRLSGVRQTVERAFGHLKGRFRRLRDVPLHDHKEVCNLIIACCVLHNLCIINEDDVEGYIEYEEEDPNNFPNVYQNGHAGVLRRLQLVNIP</sequence>
<dbReference type="Pfam" id="PF13359">
    <property type="entry name" value="DDE_Tnp_4"/>
    <property type="match status" value="1"/>
</dbReference>
<evidence type="ECO:0000313" key="10">
    <source>
        <dbReference type="Proteomes" id="UP000683360"/>
    </source>
</evidence>
<dbReference type="InterPro" id="IPR007394">
    <property type="entry name" value="UPF0122"/>
</dbReference>
<evidence type="ECO:0000256" key="6">
    <source>
        <dbReference type="ARBA" id="ARBA00022801"/>
    </source>
</evidence>
<dbReference type="InterPro" id="IPR013324">
    <property type="entry name" value="RNA_pol_sigma_r3/r4-like"/>
</dbReference>
<comment type="subcellular location">
    <subcellularLocation>
        <location evidence="2">Nucleus</location>
    </subcellularLocation>
</comment>